<feature type="transmembrane region" description="Helical" evidence="1">
    <location>
        <begin position="16"/>
        <end position="36"/>
    </location>
</feature>
<dbReference type="RefSeq" id="WP_121901418.1">
    <property type="nucleotide sequence ID" value="NZ_REFW01000002.1"/>
</dbReference>
<keyword evidence="1" id="KW-1133">Transmembrane helix</keyword>
<evidence type="ECO:0000313" key="2">
    <source>
        <dbReference type="EMBL" id="RMB59937.1"/>
    </source>
</evidence>
<feature type="transmembrane region" description="Helical" evidence="1">
    <location>
        <begin position="147"/>
        <end position="170"/>
    </location>
</feature>
<dbReference type="EMBL" id="REFW01000002">
    <property type="protein sequence ID" value="RMB59937.1"/>
    <property type="molecule type" value="Genomic_DNA"/>
</dbReference>
<feature type="transmembrane region" description="Helical" evidence="1">
    <location>
        <begin position="42"/>
        <end position="67"/>
    </location>
</feature>
<evidence type="ECO:0000313" key="3">
    <source>
        <dbReference type="Proteomes" id="UP000275256"/>
    </source>
</evidence>
<keyword evidence="3" id="KW-1185">Reference proteome</keyword>
<gene>
    <name evidence="2" type="ORF">EAX62_09410</name>
</gene>
<dbReference type="Proteomes" id="UP000275256">
    <property type="component" value="Unassembled WGS sequence"/>
</dbReference>
<evidence type="ECO:0000256" key="1">
    <source>
        <dbReference type="SAM" id="Phobius"/>
    </source>
</evidence>
<organism evidence="2 3">
    <name type="scientific">Tessaracoccus antarcticus</name>
    <dbReference type="NCBI Taxonomy" id="2479848"/>
    <lineage>
        <taxon>Bacteria</taxon>
        <taxon>Bacillati</taxon>
        <taxon>Actinomycetota</taxon>
        <taxon>Actinomycetes</taxon>
        <taxon>Propionibacteriales</taxon>
        <taxon>Propionibacteriaceae</taxon>
        <taxon>Tessaracoccus</taxon>
    </lineage>
</organism>
<feature type="transmembrane region" description="Helical" evidence="1">
    <location>
        <begin position="241"/>
        <end position="259"/>
    </location>
</feature>
<dbReference type="OrthoDB" id="4399269at2"/>
<proteinExistence type="predicted"/>
<name>A0A3M0G732_9ACTN</name>
<feature type="transmembrane region" description="Helical" evidence="1">
    <location>
        <begin position="190"/>
        <end position="214"/>
    </location>
</feature>
<protein>
    <submittedName>
        <fullName evidence="2">Uncharacterized protein</fullName>
    </submittedName>
</protein>
<keyword evidence="1" id="KW-0472">Membrane</keyword>
<reference evidence="2 3" key="1">
    <citation type="submission" date="2018-10" db="EMBL/GenBank/DDBJ databases">
        <title>Tessaracoccus antarcticuss sp. nov., isolated from sediment.</title>
        <authorList>
            <person name="Zhou L.Y."/>
            <person name="Du Z.J."/>
        </authorList>
    </citation>
    <scope>NUCLEOTIDE SEQUENCE [LARGE SCALE GENOMIC DNA]</scope>
    <source>
        <strain evidence="2 3">JDX10</strain>
    </source>
</reference>
<sequence length="272" mass="29691">MVSTLITHEYLRTRTWLAVVFGVATLLTVVGTLMAYTPWGFIRVLGFILSFVAVAAFLFVVQLGLAFDYWRSSYSKTGYFTQSLPVKGSTIYGAKFLWGAIVTVVTLLWNVVLAVPVIFGGARAMGDGMTWAALMSNLRSAVGVAPLWTWIFLGFLFVTLSVGGIAQYYFAASLGSESRMNRLGIGGPIIVWFVLYLVMQVLLLVGIVAVPLGLGPGVDGHLAVMSVNYLETLMQNNNPDIMPLGFFPVLFIVSAVLIWRTVVSWNKKVSLA</sequence>
<dbReference type="AlphaFoldDB" id="A0A3M0G732"/>
<feature type="transmembrane region" description="Helical" evidence="1">
    <location>
        <begin position="96"/>
        <end position="119"/>
    </location>
</feature>
<accession>A0A3M0G732</accession>
<keyword evidence="1" id="KW-0812">Transmembrane</keyword>
<comment type="caution">
    <text evidence="2">The sequence shown here is derived from an EMBL/GenBank/DDBJ whole genome shotgun (WGS) entry which is preliminary data.</text>
</comment>